<dbReference type="GO" id="GO:0000160">
    <property type="term" value="P:phosphorelay signal transduction system"/>
    <property type="evidence" value="ECO:0007669"/>
    <property type="project" value="UniProtKB-KW"/>
</dbReference>
<dbReference type="EMBL" id="QFBC01000036">
    <property type="protein sequence ID" value="PWE52113.1"/>
    <property type="molecule type" value="Genomic_DNA"/>
</dbReference>
<reference evidence="8 9" key="1">
    <citation type="submission" date="2018-05" db="EMBL/GenBank/DDBJ databases">
        <title>The draft genome of strain NS-104.</title>
        <authorList>
            <person name="Hang P."/>
            <person name="Jiang J."/>
        </authorList>
    </citation>
    <scope>NUCLEOTIDE SEQUENCE [LARGE SCALE GENOMIC DNA]</scope>
    <source>
        <strain evidence="8 9">NS-104</strain>
    </source>
</reference>
<dbReference type="Proteomes" id="UP000245252">
    <property type="component" value="Unassembled WGS sequence"/>
</dbReference>
<comment type="caution">
    <text evidence="8">The sequence shown here is derived from an EMBL/GenBank/DDBJ whole genome shotgun (WGS) entry which is preliminary data.</text>
</comment>
<evidence type="ECO:0000256" key="6">
    <source>
        <dbReference type="SAM" id="Phobius"/>
    </source>
</evidence>
<evidence type="ECO:0000256" key="3">
    <source>
        <dbReference type="ARBA" id="ARBA00022679"/>
    </source>
</evidence>
<keyword evidence="6" id="KW-0812">Transmembrane</keyword>
<evidence type="ECO:0000256" key="5">
    <source>
        <dbReference type="ARBA" id="ARBA00023012"/>
    </source>
</evidence>
<comment type="catalytic activity">
    <reaction evidence="1">
        <text>ATP + protein L-histidine = ADP + protein N-phospho-L-histidine.</text>
        <dbReference type="EC" id="2.7.13.3"/>
    </reaction>
</comment>
<evidence type="ECO:0000256" key="4">
    <source>
        <dbReference type="ARBA" id="ARBA00022777"/>
    </source>
</evidence>
<keyword evidence="5" id="KW-0902">Two-component regulatory system</keyword>
<dbReference type="InterPro" id="IPR036890">
    <property type="entry name" value="HATPase_C_sf"/>
</dbReference>
<dbReference type="OrthoDB" id="9778496at2"/>
<name>A0A2U2DFL2_9HYPH</name>
<accession>A0A2U2DFL2</accession>
<dbReference type="PANTHER" id="PTHR24421:SF10">
    <property type="entry name" value="NITRATE_NITRITE SENSOR PROTEIN NARQ"/>
    <property type="match status" value="1"/>
</dbReference>
<dbReference type="InterPro" id="IPR003594">
    <property type="entry name" value="HATPase_dom"/>
</dbReference>
<evidence type="ECO:0000256" key="1">
    <source>
        <dbReference type="ARBA" id="ARBA00000085"/>
    </source>
</evidence>
<keyword evidence="6" id="KW-0472">Membrane</keyword>
<keyword evidence="3" id="KW-0808">Transferase</keyword>
<sequence length="479" mass="53159">MSSVSSHPDIETVVNLEILSRRWSRQSLAVQFLLAGGLVCGVAMLIVGAFVTNLIEASVTRNSAATTALYVDSVIAPILPDMQQNKVLDDSITRALDETLGQGALGQRIMSFRLWRRDGTIMYSNDPSLIGKKFPVNEDLKAAFDGEMSAEFNDLDEDEDVESVAERDSGKPLLEIYNPVLQPWSGDVVAVAEFYEVATDFQKSLELARLKTWLAVALFTVTFFVILSFIVLRGSRTIAQQRAVEKQRYLELLGVLNENRTLNRHLQQASNRVIAYNERYLRRIGAELHDGPVQLIAFAALRLDSKTIVGAISSPEKRLQELSLIHNSLGEALREIRGICGGLVLPHIETLSLSEVLELVVRAHEQRTESKVHLTILQPDISVTHPVKIAAYRFVQESLNNAFKHANGTGQEVRQDLNGKLLEIVVTDRGPGFDIDAINTDQLGLLGLKERIESLGGKFHLESEPGKTTLKMQVRIDDT</sequence>
<dbReference type="CDD" id="cd16917">
    <property type="entry name" value="HATPase_UhpB-NarQ-NarX-like"/>
    <property type="match status" value="1"/>
</dbReference>
<dbReference type="PANTHER" id="PTHR24421">
    <property type="entry name" value="NITRATE/NITRITE SENSOR PROTEIN NARX-RELATED"/>
    <property type="match status" value="1"/>
</dbReference>
<evidence type="ECO:0000259" key="7">
    <source>
        <dbReference type="Pfam" id="PF02518"/>
    </source>
</evidence>
<dbReference type="SUPFAM" id="SSF55874">
    <property type="entry name" value="ATPase domain of HSP90 chaperone/DNA topoisomerase II/histidine kinase"/>
    <property type="match status" value="1"/>
</dbReference>
<evidence type="ECO:0000313" key="9">
    <source>
        <dbReference type="Proteomes" id="UP000245252"/>
    </source>
</evidence>
<gene>
    <name evidence="8" type="ORF">DEM27_32770</name>
</gene>
<dbReference type="GO" id="GO:0004673">
    <property type="term" value="F:protein histidine kinase activity"/>
    <property type="evidence" value="ECO:0007669"/>
    <property type="project" value="UniProtKB-EC"/>
</dbReference>
<dbReference type="Pfam" id="PF02518">
    <property type="entry name" value="HATPase_c"/>
    <property type="match status" value="1"/>
</dbReference>
<protein>
    <recommendedName>
        <fullName evidence="2">histidine kinase</fullName>
        <ecNumber evidence="2">2.7.13.3</ecNumber>
    </recommendedName>
</protein>
<feature type="transmembrane region" description="Helical" evidence="6">
    <location>
        <begin position="28"/>
        <end position="51"/>
    </location>
</feature>
<keyword evidence="6" id="KW-1133">Transmembrane helix</keyword>
<dbReference type="AlphaFoldDB" id="A0A2U2DFL2"/>
<keyword evidence="4 8" id="KW-0418">Kinase</keyword>
<feature type="domain" description="Histidine kinase/HSP90-like ATPase" evidence="7">
    <location>
        <begin position="390"/>
        <end position="469"/>
    </location>
</feature>
<dbReference type="Gene3D" id="3.30.565.10">
    <property type="entry name" value="Histidine kinase-like ATPase, C-terminal domain"/>
    <property type="match status" value="1"/>
</dbReference>
<dbReference type="InterPro" id="IPR050482">
    <property type="entry name" value="Sensor_HK_TwoCompSys"/>
</dbReference>
<keyword evidence="9" id="KW-1185">Reference proteome</keyword>
<proteinExistence type="predicted"/>
<dbReference type="EC" id="2.7.13.3" evidence="2"/>
<evidence type="ECO:0000256" key="2">
    <source>
        <dbReference type="ARBA" id="ARBA00012438"/>
    </source>
</evidence>
<organism evidence="8 9">
    <name type="scientific">Metarhizobium album</name>
    <dbReference type="NCBI Taxonomy" id="2182425"/>
    <lineage>
        <taxon>Bacteria</taxon>
        <taxon>Pseudomonadati</taxon>
        <taxon>Pseudomonadota</taxon>
        <taxon>Alphaproteobacteria</taxon>
        <taxon>Hyphomicrobiales</taxon>
        <taxon>Rhizobiaceae</taxon>
        <taxon>Metarhizobium</taxon>
    </lineage>
</organism>
<evidence type="ECO:0000313" key="8">
    <source>
        <dbReference type="EMBL" id="PWE52113.1"/>
    </source>
</evidence>
<feature type="transmembrane region" description="Helical" evidence="6">
    <location>
        <begin position="213"/>
        <end position="232"/>
    </location>
</feature>